<evidence type="ECO:0000256" key="1">
    <source>
        <dbReference type="SAM" id="MobiDB-lite"/>
    </source>
</evidence>
<feature type="region of interest" description="Disordered" evidence="1">
    <location>
        <begin position="505"/>
        <end position="542"/>
    </location>
</feature>
<feature type="compositionally biased region" description="Polar residues" evidence="1">
    <location>
        <begin position="86"/>
        <end position="100"/>
    </location>
</feature>
<feature type="compositionally biased region" description="Polar residues" evidence="1">
    <location>
        <begin position="505"/>
        <end position="523"/>
    </location>
</feature>
<evidence type="ECO:0000313" key="3">
    <source>
        <dbReference type="Proteomes" id="UP001287286"/>
    </source>
</evidence>
<organism evidence="2 3">
    <name type="scientific">Purpureocillium lilacinum</name>
    <name type="common">Paecilomyces lilacinus</name>
    <dbReference type="NCBI Taxonomy" id="33203"/>
    <lineage>
        <taxon>Eukaryota</taxon>
        <taxon>Fungi</taxon>
        <taxon>Dikarya</taxon>
        <taxon>Ascomycota</taxon>
        <taxon>Pezizomycotina</taxon>
        <taxon>Sordariomycetes</taxon>
        <taxon>Hypocreomycetidae</taxon>
        <taxon>Hypocreales</taxon>
        <taxon>Ophiocordycipitaceae</taxon>
        <taxon>Purpureocillium</taxon>
    </lineage>
</organism>
<feature type="region of interest" description="Disordered" evidence="1">
    <location>
        <begin position="324"/>
        <end position="346"/>
    </location>
</feature>
<feature type="compositionally biased region" description="Polar residues" evidence="1">
    <location>
        <begin position="15"/>
        <end position="31"/>
    </location>
</feature>
<feature type="region of interest" description="Disordered" evidence="1">
    <location>
        <begin position="68"/>
        <end position="103"/>
    </location>
</feature>
<name>A0ABR0BKZ9_PURLI</name>
<feature type="compositionally biased region" description="Polar residues" evidence="1">
    <location>
        <begin position="324"/>
        <end position="333"/>
    </location>
</feature>
<evidence type="ECO:0000313" key="2">
    <source>
        <dbReference type="EMBL" id="KAK4083112.1"/>
    </source>
</evidence>
<sequence>MVPTKRPTGLKPSRRTMSTPLSRPNVTGPTNTHTCLHSLESQASIVIHRSGWAETCSEPRGSVYIHPHPSADDGNGTRTSKRPSAFSLTTHSTSAWSPSSRRGHLLPQETSNIGVNAPHASIASADSSRPDVTRHLYASPGPFILRSARGGRTSHCPLYTGVRNNRKITQPVSRTQHRRHMHAGRAMASLRVRLSLVRSGEAIPGPNPGISHEQGRLLVHDLCMNLVAEIMLAVQPDSPESHPVAAPVDCDDARCQPAHRRVVAPDDSNFEMATSAGRVTFPPSLFLSREALLFLIKELPARASPSSPSSIFWRSYAGKGADNGLTQSSNTSGAPMPWTTKGQGHDRVTISPCRAGPLTGAAAIQEASLVTTTSLHTSTMIVHCPWHLFPFRAHSPPLRCPRQRSATLRQPGRRWSIITTNIRGLVYINNLSHLTSVQRTGVRHECGKNSKPLLPDVVPAHINQKLATFKGLCILCFDQKVPDVADTLGGRASARLHVGALQQHPTASWSESRTKTSAHTHTCGTDGLDTMHSGARSSPRQPHFQADVDSILCPGGVNGQAHGICSLQLCLKVPSYTERFLCSAAGLSTERKRGGG</sequence>
<protein>
    <submittedName>
        <fullName evidence="2">Uncharacterized protein</fullName>
    </submittedName>
</protein>
<accession>A0ABR0BKZ9</accession>
<dbReference type="EMBL" id="JAWRVI010000060">
    <property type="protein sequence ID" value="KAK4083112.1"/>
    <property type="molecule type" value="Genomic_DNA"/>
</dbReference>
<keyword evidence="3" id="KW-1185">Reference proteome</keyword>
<proteinExistence type="predicted"/>
<comment type="caution">
    <text evidence="2">The sequence shown here is derived from an EMBL/GenBank/DDBJ whole genome shotgun (WGS) entry which is preliminary data.</text>
</comment>
<gene>
    <name evidence="2" type="ORF">Purlil1_10924</name>
</gene>
<reference evidence="2 3" key="1">
    <citation type="journal article" date="2024" name="Microbiol. Resour. Announc.">
        <title>Genome annotations for the ascomycete fungi Trichoderma harzianum, Trichoderma aggressivum, and Purpureocillium lilacinum.</title>
        <authorList>
            <person name="Beijen E.P.W."/>
            <person name="Ohm R.A."/>
        </authorList>
    </citation>
    <scope>NUCLEOTIDE SEQUENCE [LARGE SCALE GENOMIC DNA]</scope>
    <source>
        <strain evidence="2 3">CBS 150709</strain>
    </source>
</reference>
<dbReference type="Proteomes" id="UP001287286">
    <property type="component" value="Unassembled WGS sequence"/>
</dbReference>
<feature type="region of interest" description="Disordered" evidence="1">
    <location>
        <begin position="1"/>
        <end position="31"/>
    </location>
</feature>